<name>J3NYA8_GAET3</name>
<reference evidence="11" key="5">
    <citation type="submission" date="2018-04" db="UniProtKB">
        <authorList>
            <consortium name="EnsemblFungi"/>
        </authorList>
    </citation>
    <scope>IDENTIFICATION</scope>
    <source>
        <strain evidence="11">R3-111a-1</strain>
    </source>
</reference>
<evidence type="ECO:0000256" key="7">
    <source>
        <dbReference type="SAM" id="MobiDB-lite"/>
    </source>
</evidence>
<keyword evidence="5" id="KW-0807">Transducer</keyword>
<feature type="region of interest" description="Disordered" evidence="7">
    <location>
        <begin position="163"/>
        <end position="213"/>
    </location>
</feature>
<sequence length="1153" mass="127637">MTVSTPSPTITADMATNALGISQSPATRTQPAVLTRRTRPGNLQTNISLNSQLIAITPSAFSAKSTSSMSVASSIQCSPVLSPDVVPGLTQSSSVQASPEPMRGREIEQFPPPAFQLPESVLAHSGLARKASNGSLGQPLLGPGAGALHDAVSNKGLFRRLSNKATNTFRSRRQSSTHGSNRGASIGPGLARPRQRSNSDLTNPFTDSDDEPIVDLDDKISFLSIAPDISCRDASPTSAPASIAGGNASAGPLSVVAGPVIPLELLQGTRVTKCSKRGGRKNLTLLLDAEDAKLRWYKSRTSKSIYLDDIKEIRTNEDIRQYRLDFGIAKEMEPNLFSILYAVPDKSKTKMMHLIAETPQVVGLWASTLYAISMHRQDLMSSLMAFNDKAIGSYWQKEVLKQLKSSSDVEESIDFAGVERVCRNLHIHVAPETLREKFGEALGASPLDTESTAKTGRLNFSQFQEFVRLMKKREDIRPIYRERTSDIESGMTLAEFLSFLSEIQSEDVDAERAHWESVFARFAKRGKAKDAQGPDDLPRMNELGLTGFLTSTYNVPIAKCPSDYSLDRPINEYYISSSHNTYLLGRQVVGLSSVEGYISALMRGCRCVEVDCWDGGDGWPVVSHGWTMTTNISFREVMNVINKYAFVKTEFPLWISLEVHCCQDQQRKMVAIMKEIFGTKLVTEPLEGIALDKLPSPSQLKNRILIKAKKPGHEESPEKDKAAAGKMEKPGRRRGNSLNSPYSKPVFDGSPVPPQPLQQSPSLGATHPTIRRMGKPSRVNTITEGRTYDAPSSGPSDCDSGSERDSSGGGGANHSGTSKIAKELGDLAVYCAGIKFQGFDHTDCKMFNHIFSFPEGTFQRNSRPGDAKRALYRHNMRHMMRVYPHKGRVYSSNFDPLLMWRRGVQMAALNWQTWDLGMQLNQAMFDGGTDQSGYVLKPKEFREIQHFPYLPEHMVGGKRPRKNVSFTIDVISAQQLMRPHNFRERQTLDPYVEVEVFLADDKRNANRDFSDAGPSRSKRKTLPVAQNGFNPGFESKFDFEFQTKYPDLIFVRFNVRLSDGGSQSDRNTILASFTAKLSNLKQGYRTLPLLDANGDRYLFSTLFCRIKVDPATEIFVDYTEEENVSKLRSIGRTVFNRGTANSPKSSVDSGAQA</sequence>
<dbReference type="SMART" id="SM00239">
    <property type="entry name" value="C2"/>
    <property type="match status" value="1"/>
</dbReference>
<dbReference type="CDD" id="cd16207">
    <property type="entry name" value="EFh_ScPlc1p_like"/>
    <property type="match status" value="1"/>
</dbReference>
<dbReference type="SUPFAM" id="SSF47473">
    <property type="entry name" value="EF-hand"/>
    <property type="match status" value="1"/>
</dbReference>
<dbReference type="InterPro" id="IPR011992">
    <property type="entry name" value="EF-hand-dom_pair"/>
</dbReference>
<keyword evidence="4 6" id="KW-0443">Lipid metabolism</keyword>
<feature type="domain" description="PI-PLC Y-box" evidence="9">
    <location>
        <begin position="824"/>
        <end position="942"/>
    </location>
</feature>
<organism evidence="10">
    <name type="scientific">Gaeumannomyces tritici (strain R3-111a-1)</name>
    <name type="common">Wheat and barley take-all root rot fungus</name>
    <name type="synonym">Gaeumannomyces graminis var. tritici</name>
    <dbReference type="NCBI Taxonomy" id="644352"/>
    <lineage>
        <taxon>Eukaryota</taxon>
        <taxon>Fungi</taxon>
        <taxon>Dikarya</taxon>
        <taxon>Ascomycota</taxon>
        <taxon>Pezizomycotina</taxon>
        <taxon>Sordariomycetes</taxon>
        <taxon>Sordariomycetidae</taxon>
        <taxon>Magnaporthales</taxon>
        <taxon>Magnaporthaceae</taxon>
        <taxon>Gaeumannomyces</taxon>
    </lineage>
</organism>
<dbReference type="EMBL" id="GL385397">
    <property type="protein sequence ID" value="EJT76341.1"/>
    <property type="molecule type" value="Genomic_DNA"/>
</dbReference>
<dbReference type="GO" id="GO:0004435">
    <property type="term" value="F:phosphatidylinositol-4,5-bisphosphate phospholipase C activity"/>
    <property type="evidence" value="ECO:0007669"/>
    <property type="project" value="UniProtKB-EC"/>
</dbReference>
<comment type="catalytic activity">
    <reaction evidence="6">
        <text>a 1,2-diacyl-sn-glycero-3-phospho-(1D-myo-inositol-4,5-bisphosphate) + H2O = 1D-myo-inositol 1,4,5-trisphosphate + a 1,2-diacyl-sn-glycerol + H(+)</text>
        <dbReference type="Rhea" id="RHEA:33179"/>
        <dbReference type="ChEBI" id="CHEBI:15377"/>
        <dbReference type="ChEBI" id="CHEBI:15378"/>
        <dbReference type="ChEBI" id="CHEBI:17815"/>
        <dbReference type="ChEBI" id="CHEBI:58456"/>
        <dbReference type="ChEBI" id="CHEBI:203600"/>
        <dbReference type="EC" id="3.1.4.11"/>
    </reaction>
</comment>
<dbReference type="Proteomes" id="UP000006039">
    <property type="component" value="Unassembled WGS sequence"/>
</dbReference>
<evidence type="ECO:0000256" key="6">
    <source>
        <dbReference type="RuleBase" id="RU361133"/>
    </source>
</evidence>
<dbReference type="InterPro" id="IPR011993">
    <property type="entry name" value="PH-like_dom_sf"/>
</dbReference>
<evidence type="ECO:0000256" key="5">
    <source>
        <dbReference type="ARBA" id="ARBA00023224"/>
    </source>
</evidence>
<keyword evidence="2 6" id="KW-0378">Hydrolase</keyword>
<dbReference type="AlphaFoldDB" id="J3NYA8"/>
<feature type="compositionally biased region" description="Polar residues" evidence="7">
    <location>
        <begin position="1"/>
        <end position="10"/>
    </location>
</feature>
<dbReference type="InterPro" id="IPR037755">
    <property type="entry name" value="Plc1_PH"/>
</dbReference>
<dbReference type="GO" id="GO:0048015">
    <property type="term" value="P:phosphatidylinositol-mediated signaling"/>
    <property type="evidence" value="ECO:0007669"/>
    <property type="project" value="TreeGrafter"/>
</dbReference>
<evidence type="ECO:0000313" key="10">
    <source>
        <dbReference type="EMBL" id="EJT76341.1"/>
    </source>
</evidence>
<dbReference type="RefSeq" id="XP_009222341.1">
    <property type="nucleotide sequence ID" value="XM_009224077.1"/>
</dbReference>
<reference evidence="10" key="2">
    <citation type="submission" date="2010-07" db="EMBL/GenBank/DDBJ databases">
        <authorList>
            <consortium name="The Broad Institute Genome Sequencing Platform"/>
            <consortium name="Broad Institute Genome Sequencing Center for Infectious Disease"/>
            <person name="Ma L.-J."/>
            <person name="Dead R."/>
            <person name="Young S."/>
            <person name="Zeng Q."/>
            <person name="Koehrsen M."/>
            <person name="Alvarado L."/>
            <person name="Berlin A."/>
            <person name="Chapman S.B."/>
            <person name="Chen Z."/>
            <person name="Freedman E."/>
            <person name="Gellesch M."/>
            <person name="Goldberg J."/>
            <person name="Griggs A."/>
            <person name="Gujja S."/>
            <person name="Heilman E.R."/>
            <person name="Heiman D."/>
            <person name="Hepburn T."/>
            <person name="Howarth C."/>
            <person name="Jen D."/>
            <person name="Larson L."/>
            <person name="Mehta T."/>
            <person name="Neiman D."/>
            <person name="Pearson M."/>
            <person name="Roberts A."/>
            <person name="Saif S."/>
            <person name="Shea T."/>
            <person name="Shenoy N."/>
            <person name="Sisk P."/>
            <person name="Stolte C."/>
            <person name="Sykes S."/>
            <person name="Walk T."/>
            <person name="White J."/>
            <person name="Yandava C."/>
            <person name="Haas B."/>
            <person name="Nusbaum C."/>
            <person name="Birren B."/>
        </authorList>
    </citation>
    <scope>NUCLEOTIDE SEQUENCE</scope>
    <source>
        <strain evidence="10">R3-111a-1</strain>
    </source>
</reference>
<evidence type="ECO:0000313" key="12">
    <source>
        <dbReference type="Proteomes" id="UP000006039"/>
    </source>
</evidence>
<dbReference type="Pfam" id="PF00168">
    <property type="entry name" value="C2"/>
    <property type="match status" value="1"/>
</dbReference>
<dbReference type="Gene3D" id="2.30.29.30">
    <property type="entry name" value="Pleckstrin-homology domain (PH domain)/Phosphotyrosine-binding domain (PTB)"/>
    <property type="match status" value="1"/>
</dbReference>
<dbReference type="CDD" id="cd00275">
    <property type="entry name" value="C2_PLC_like"/>
    <property type="match status" value="1"/>
</dbReference>
<dbReference type="Gene3D" id="3.20.20.190">
    <property type="entry name" value="Phosphatidylinositol (PI) phosphodiesterase"/>
    <property type="match status" value="1"/>
</dbReference>
<protein>
    <recommendedName>
        <fullName evidence="1 6">Phosphoinositide phospholipase C</fullName>
        <ecNumber evidence="1 6">3.1.4.11</ecNumber>
    </recommendedName>
</protein>
<dbReference type="FunFam" id="3.20.20.190:FF:000049">
    <property type="entry name" value="Phosphoinositide phospholipase C"/>
    <property type="match status" value="1"/>
</dbReference>
<dbReference type="CDD" id="cd13360">
    <property type="entry name" value="PH_PLC_fungal"/>
    <property type="match status" value="1"/>
</dbReference>
<evidence type="ECO:0000256" key="3">
    <source>
        <dbReference type="ARBA" id="ARBA00022963"/>
    </source>
</evidence>
<dbReference type="eggNOG" id="KOG0169">
    <property type="taxonomic scope" value="Eukaryota"/>
</dbReference>
<dbReference type="GO" id="GO:0016042">
    <property type="term" value="P:lipid catabolic process"/>
    <property type="evidence" value="ECO:0007669"/>
    <property type="project" value="UniProtKB-KW"/>
</dbReference>
<feature type="compositionally biased region" description="Basic and acidic residues" evidence="7">
    <location>
        <begin position="711"/>
        <end position="730"/>
    </location>
</feature>
<accession>J3NYA8</accession>
<dbReference type="HOGENOM" id="CLU_002738_1_0_1"/>
<dbReference type="SUPFAM" id="SSF50729">
    <property type="entry name" value="PH domain-like"/>
    <property type="match status" value="1"/>
</dbReference>
<reference evidence="11" key="4">
    <citation type="journal article" date="2015" name="G3 (Bethesda)">
        <title>Genome sequences of three phytopathogenic species of the Magnaporthaceae family of fungi.</title>
        <authorList>
            <person name="Okagaki L.H."/>
            <person name="Nunes C.C."/>
            <person name="Sailsbery J."/>
            <person name="Clay B."/>
            <person name="Brown D."/>
            <person name="John T."/>
            <person name="Oh Y."/>
            <person name="Young N."/>
            <person name="Fitzgerald M."/>
            <person name="Haas B.J."/>
            <person name="Zeng Q."/>
            <person name="Young S."/>
            <person name="Adiconis X."/>
            <person name="Fan L."/>
            <person name="Levin J.Z."/>
            <person name="Mitchell T.K."/>
            <person name="Okubara P.A."/>
            <person name="Farman M.L."/>
            <person name="Kohn L.M."/>
            <person name="Birren B."/>
            <person name="Ma L.-J."/>
            <person name="Dean R.A."/>
        </authorList>
    </citation>
    <scope>NUCLEOTIDE SEQUENCE</scope>
    <source>
        <strain evidence="11">R3-111a-1</strain>
    </source>
</reference>
<dbReference type="PRINTS" id="PR00390">
    <property type="entry name" value="PHPHLIPASEC"/>
</dbReference>
<reference evidence="10" key="3">
    <citation type="submission" date="2010-09" db="EMBL/GenBank/DDBJ databases">
        <title>Annotation of Gaeumannomyces graminis var. tritici R3-111a-1.</title>
        <authorList>
            <consortium name="The Broad Institute Genome Sequencing Platform"/>
            <person name="Ma L.-J."/>
            <person name="Dead R."/>
            <person name="Young S.K."/>
            <person name="Zeng Q."/>
            <person name="Gargeya S."/>
            <person name="Fitzgerald M."/>
            <person name="Haas B."/>
            <person name="Abouelleil A."/>
            <person name="Alvarado L."/>
            <person name="Arachchi H.M."/>
            <person name="Berlin A."/>
            <person name="Brown A."/>
            <person name="Chapman S.B."/>
            <person name="Chen Z."/>
            <person name="Dunbar C."/>
            <person name="Freedman E."/>
            <person name="Gearin G."/>
            <person name="Gellesch M."/>
            <person name="Goldberg J."/>
            <person name="Griggs A."/>
            <person name="Gujja S."/>
            <person name="Heiman D."/>
            <person name="Howarth C."/>
            <person name="Larson L."/>
            <person name="Lui A."/>
            <person name="MacDonald P.J.P."/>
            <person name="Mehta T."/>
            <person name="Montmayeur A."/>
            <person name="Murphy C."/>
            <person name="Neiman D."/>
            <person name="Pearson M."/>
            <person name="Priest M."/>
            <person name="Roberts A."/>
            <person name="Saif S."/>
            <person name="Shea T."/>
            <person name="Shenoy N."/>
            <person name="Sisk P."/>
            <person name="Stolte C."/>
            <person name="Sykes S."/>
            <person name="Yandava C."/>
            <person name="Wortman J."/>
            <person name="Nusbaum C."/>
            <person name="Birren B."/>
        </authorList>
    </citation>
    <scope>NUCLEOTIDE SEQUENCE</scope>
    <source>
        <strain evidence="10">R3-111a-1</strain>
    </source>
</reference>
<dbReference type="InterPro" id="IPR001711">
    <property type="entry name" value="PLipase_C_Pinositol-sp_Y"/>
</dbReference>
<feature type="domain" description="C2" evidence="8">
    <location>
        <begin position="947"/>
        <end position="1091"/>
    </location>
</feature>
<dbReference type="EnsemblFungi" id="EJT76341">
    <property type="protein sequence ID" value="EJT76341"/>
    <property type="gene ID" value="GGTG_06261"/>
</dbReference>
<dbReference type="Pfam" id="PF00387">
    <property type="entry name" value="PI-PLC-Y"/>
    <property type="match status" value="1"/>
</dbReference>
<dbReference type="InterPro" id="IPR000909">
    <property type="entry name" value="PLipase_C_PInositol-sp_X_dom"/>
</dbReference>
<evidence type="ECO:0000256" key="4">
    <source>
        <dbReference type="ARBA" id="ARBA00023098"/>
    </source>
</evidence>
<dbReference type="PANTHER" id="PTHR10336:SF36">
    <property type="entry name" value="1-PHOSPHATIDYLINOSITOL 4,5-BISPHOSPHATE PHOSPHODIESTERASE BETA-4"/>
    <property type="match status" value="1"/>
</dbReference>
<dbReference type="STRING" id="644352.J3NYA8"/>
<dbReference type="GeneID" id="20346719"/>
<dbReference type="InterPro" id="IPR017946">
    <property type="entry name" value="PLC-like_Pdiesterase_TIM-brl"/>
</dbReference>
<dbReference type="PROSITE" id="PS50004">
    <property type="entry name" value="C2"/>
    <property type="match status" value="1"/>
</dbReference>
<dbReference type="CDD" id="cd08598">
    <property type="entry name" value="PI-PLC1c_yeast"/>
    <property type="match status" value="1"/>
</dbReference>
<evidence type="ECO:0000313" key="11">
    <source>
        <dbReference type="EnsemblFungi" id="EJT76341"/>
    </source>
</evidence>
<dbReference type="Gene3D" id="2.60.40.150">
    <property type="entry name" value="C2 domain"/>
    <property type="match status" value="1"/>
</dbReference>
<feature type="region of interest" description="Disordered" evidence="7">
    <location>
        <begin position="708"/>
        <end position="816"/>
    </location>
</feature>
<gene>
    <name evidence="11" type="primary">20346719</name>
    <name evidence="10" type="ORF">GGTG_06261</name>
</gene>
<evidence type="ECO:0000256" key="1">
    <source>
        <dbReference type="ARBA" id="ARBA00012368"/>
    </source>
</evidence>
<dbReference type="InterPro" id="IPR035892">
    <property type="entry name" value="C2_domain_sf"/>
</dbReference>
<dbReference type="PROSITE" id="PS50007">
    <property type="entry name" value="PIPLC_X_DOMAIN"/>
    <property type="match status" value="1"/>
</dbReference>
<dbReference type="GO" id="GO:0051209">
    <property type="term" value="P:release of sequestered calcium ion into cytosol"/>
    <property type="evidence" value="ECO:0007669"/>
    <property type="project" value="TreeGrafter"/>
</dbReference>
<feature type="region of interest" description="Disordered" evidence="7">
    <location>
        <begin position="1"/>
        <end position="33"/>
    </location>
</feature>
<feature type="compositionally biased region" description="Polar residues" evidence="7">
    <location>
        <begin position="19"/>
        <end position="32"/>
    </location>
</feature>
<dbReference type="SMART" id="SM00148">
    <property type="entry name" value="PLCXc"/>
    <property type="match status" value="1"/>
</dbReference>
<dbReference type="OrthoDB" id="269822at2759"/>
<dbReference type="SUPFAM" id="SSF51695">
    <property type="entry name" value="PLC-like phosphodiesterases"/>
    <property type="match status" value="1"/>
</dbReference>
<keyword evidence="12" id="KW-1185">Reference proteome</keyword>
<dbReference type="SUPFAM" id="SSF49562">
    <property type="entry name" value="C2 domain (Calcium/lipid-binding domain, CaLB)"/>
    <property type="match status" value="1"/>
</dbReference>
<proteinExistence type="predicted"/>
<evidence type="ECO:0000256" key="2">
    <source>
        <dbReference type="ARBA" id="ARBA00022801"/>
    </source>
</evidence>
<keyword evidence="3 6" id="KW-0442">Lipid degradation</keyword>
<dbReference type="Pfam" id="PF00388">
    <property type="entry name" value="PI-PLC-X"/>
    <property type="match status" value="1"/>
</dbReference>
<evidence type="ECO:0000259" key="9">
    <source>
        <dbReference type="PROSITE" id="PS50008"/>
    </source>
</evidence>
<evidence type="ECO:0000259" key="8">
    <source>
        <dbReference type="PROSITE" id="PS50004"/>
    </source>
</evidence>
<dbReference type="EC" id="3.1.4.11" evidence="1 6"/>
<dbReference type="PANTHER" id="PTHR10336">
    <property type="entry name" value="PHOSPHOINOSITIDE-SPECIFIC PHOSPHOLIPASE C FAMILY PROTEIN"/>
    <property type="match status" value="1"/>
</dbReference>
<dbReference type="VEuPathDB" id="FungiDB:GGTG_06261"/>
<feature type="compositionally biased region" description="Polar residues" evidence="7">
    <location>
        <begin position="196"/>
        <end position="206"/>
    </location>
</feature>
<reference evidence="12" key="1">
    <citation type="submission" date="2010-07" db="EMBL/GenBank/DDBJ databases">
        <title>The genome sequence of Gaeumannomyces graminis var. tritici strain R3-111a-1.</title>
        <authorList>
            <consortium name="The Broad Institute Genome Sequencing Platform"/>
            <person name="Ma L.-J."/>
            <person name="Dead R."/>
            <person name="Young S."/>
            <person name="Zeng Q."/>
            <person name="Koehrsen M."/>
            <person name="Alvarado L."/>
            <person name="Berlin A."/>
            <person name="Chapman S.B."/>
            <person name="Chen Z."/>
            <person name="Freedman E."/>
            <person name="Gellesch M."/>
            <person name="Goldberg J."/>
            <person name="Griggs A."/>
            <person name="Gujja S."/>
            <person name="Heilman E.R."/>
            <person name="Heiman D."/>
            <person name="Hepburn T."/>
            <person name="Howarth C."/>
            <person name="Jen D."/>
            <person name="Larson L."/>
            <person name="Mehta T."/>
            <person name="Neiman D."/>
            <person name="Pearson M."/>
            <person name="Roberts A."/>
            <person name="Saif S."/>
            <person name="Shea T."/>
            <person name="Shenoy N."/>
            <person name="Sisk P."/>
            <person name="Stolte C."/>
            <person name="Sykes S."/>
            <person name="Walk T."/>
            <person name="White J."/>
            <person name="Yandava C."/>
            <person name="Haas B."/>
            <person name="Nusbaum C."/>
            <person name="Birren B."/>
        </authorList>
    </citation>
    <scope>NUCLEOTIDE SEQUENCE [LARGE SCALE GENOMIC DNA]</scope>
    <source>
        <strain evidence="12">R3-111a-1</strain>
    </source>
</reference>
<dbReference type="InterPro" id="IPR000008">
    <property type="entry name" value="C2_dom"/>
</dbReference>
<dbReference type="SMART" id="SM00149">
    <property type="entry name" value="PLCYc"/>
    <property type="match status" value="1"/>
</dbReference>
<dbReference type="FunCoup" id="J3NYA8">
    <property type="interactions" value="321"/>
</dbReference>
<dbReference type="InterPro" id="IPR001192">
    <property type="entry name" value="PI-PLC_fam"/>
</dbReference>
<dbReference type="PROSITE" id="PS50008">
    <property type="entry name" value="PIPLC_Y_DOMAIN"/>
    <property type="match status" value="1"/>
</dbReference>